<dbReference type="EMBL" id="SMKW01000123">
    <property type="protein sequence ID" value="TDD35493.1"/>
    <property type="molecule type" value="Genomic_DNA"/>
</dbReference>
<protein>
    <submittedName>
        <fullName evidence="1">DUF4192 domain-containing protein</fullName>
    </submittedName>
</protein>
<accession>A0A4R4XVR3</accession>
<evidence type="ECO:0000313" key="1">
    <source>
        <dbReference type="EMBL" id="TDD35493.1"/>
    </source>
</evidence>
<gene>
    <name evidence="1" type="ORF">E1288_43105</name>
</gene>
<dbReference type="InterPro" id="IPR025447">
    <property type="entry name" value="DUF4192"/>
</dbReference>
<sequence>MEEFDSDMFRLSSPSDMLAAVPHLLGFYPTESLVLLALRTVESTLYIGSTWRFDLPCSAHSREFAELLLAGPLVPEETEAVFAVIVTDKPEIHSCESHHGYPGVNQVSTEDLGALPHAALAAALCESLQQCGIVVEQALWTPEIRAEAPWKCYHDQNHSGTVADPMSSPLAAALAVHGSVTFRSKDEMRELVAPESDEAVASWVAKLDLLHQEAANYDDHDLLTRDLQVVFDAINSIDNGEELTDDDLVRVLFAVSDKKVRDVSLGTALGGTARSAERLWLSLVRKAPAPEVADVAALLAYSAYMLGNETLAVIALERVIQSDPDHVLGRLLAFAIFAGISPDELADIVRG</sequence>
<name>A0A4R4XVR3_9PSEU</name>
<dbReference type="Proteomes" id="UP000294947">
    <property type="component" value="Unassembled WGS sequence"/>
</dbReference>
<keyword evidence="2" id="KW-1185">Reference proteome</keyword>
<dbReference type="AlphaFoldDB" id="A0A4R4XVR3"/>
<dbReference type="OrthoDB" id="3264463at2"/>
<proteinExistence type="predicted"/>
<dbReference type="RefSeq" id="WP_132494682.1">
    <property type="nucleotide sequence ID" value="NZ_SMKW01000123.1"/>
</dbReference>
<evidence type="ECO:0000313" key="2">
    <source>
        <dbReference type="Proteomes" id="UP000294947"/>
    </source>
</evidence>
<reference evidence="1 2" key="1">
    <citation type="submission" date="2019-03" db="EMBL/GenBank/DDBJ databases">
        <title>Draft genome sequences of novel Actinobacteria.</title>
        <authorList>
            <person name="Sahin N."/>
            <person name="Ay H."/>
            <person name="Saygin H."/>
        </authorList>
    </citation>
    <scope>NUCLEOTIDE SEQUENCE [LARGE SCALE GENOMIC DNA]</scope>
    <source>
        <strain evidence="1 2">7K502</strain>
    </source>
</reference>
<organism evidence="1 2">
    <name type="scientific">Saccharopolyspora elongata</name>
    <dbReference type="NCBI Taxonomy" id="2530387"/>
    <lineage>
        <taxon>Bacteria</taxon>
        <taxon>Bacillati</taxon>
        <taxon>Actinomycetota</taxon>
        <taxon>Actinomycetes</taxon>
        <taxon>Pseudonocardiales</taxon>
        <taxon>Pseudonocardiaceae</taxon>
        <taxon>Saccharopolyspora</taxon>
    </lineage>
</organism>
<dbReference type="Pfam" id="PF13830">
    <property type="entry name" value="DUF4192"/>
    <property type="match status" value="1"/>
</dbReference>
<comment type="caution">
    <text evidence="1">The sequence shown here is derived from an EMBL/GenBank/DDBJ whole genome shotgun (WGS) entry which is preliminary data.</text>
</comment>